<keyword evidence="5 8" id="KW-0812">Transmembrane</keyword>
<evidence type="ECO:0000256" key="3">
    <source>
        <dbReference type="ARBA" id="ARBA00022448"/>
    </source>
</evidence>
<feature type="transmembrane region" description="Helical" evidence="8">
    <location>
        <begin position="59"/>
        <end position="82"/>
    </location>
</feature>
<dbReference type="AlphaFoldDB" id="A0A347UI94"/>
<evidence type="ECO:0000256" key="2">
    <source>
        <dbReference type="ARBA" id="ARBA00009212"/>
    </source>
</evidence>
<dbReference type="GO" id="GO:0015385">
    <property type="term" value="F:sodium:proton antiporter activity"/>
    <property type="evidence" value="ECO:0007669"/>
    <property type="project" value="TreeGrafter"/>
</dbReference>
<proteinExistence type="inferred from homology"/>
<feature type="transmembrane region" description="Helical" evidence="8">
    <location>
        <begin position="34"/>
        <end position="53"/>
    </location>
</feature>
<dbReference type="InterPro" id="IPR007208">
    <property type="entry name" value="MrpF/PhaF-like"/>
</dbReference>
<dbReference type="PANTHER" id="PTHR34702">
    <property type="entry name" value="NA(+)/H(+) ANTIPORTER SUBUNIT F1"/>
    <property type="match status" value="1"/>
</dbReference>
<gene>
    <name evidence="9" type="ORF">BAR1_11945</name>
</gene>
<name>A0A347UI94_9RHOB</name>
<keyword evidence="6 8" id="KW-1133">Transmembrane helix</keyword>
<keyword evidence="10" id="KW-1185">Reference proteome</keyword>
<evidence type="ECO:0000313" key="9">
    <source>
        <dbReference type="EMBL" id="AXX98572.1"/>
    </source>
</evidence>
<dbReference type="Pfam" id="PF04066">
    <property type="entry name" value="MrpF_PhaF"/>
    <property type="match status" value="1"/>
</dbReference>
<keyword evidence="3" id="KW-0813">Transport</keyword>
<evidence type="ECO:0000256" key="8">
    <source>
        <dbReference type="SAM" id="Phobius"/>
    </source>
</evidence>
<protein>
    <submittedName>
        <fullName evidence="9">Cation:proton antiporter</fullName>
    </submittedName>
</protein>
<accession>A0A347UI94</accession>
<dbReference type="OrthoDB" id="9800226at2"/>
<organism evidence="9 10">
    <name type="scientific">Profundibacter amoris</name>
    <dbReference type="NCBI Taxonomy" id="2171755"/>
    <lineage>
        <taxon>Bacteria</taxon>
        <taxon>Pseudomonadati</taxon>
        <taxon>Pseudomonadota</taxon>
        <taxon>Alphaproteobacteria</taxon>
        <taxon>Rhodobacterales</taxon>
        <taxon>Paracoccaceae</taxon>
        <taxon>Profundibacter</taxon>
    </lineage>
</organism>
<evidence type="ECO:0000256" key="1">
    <source>
        <dbReference type="ARBA" id="ARBA00004651"/>
    </source>
</evidence>
<evidence type="ECO:0000313" key="10">
    <source>
        <dbReference type="Proteomes" id="UP000261704"/>
    </source>
</evidence>
<sequence length="86" mass="9169">MADFLVYLAAVLAGGAFLLALFRFLRGPSPVDRVVAFDVLTVIAITGIILAAVVADRVIYLDVALVYALLSFLGVIVVARYLERGA</sequence>
<dbReference type="PANTHER" id="PTHR34702:SF1">
    <property type="entry name" value="NA(+)_H(+) ANTIPORTER SUBUNIT F"/>
    <property type="match status" value="1"/>
</dbReference>
<dbReference type="Proteomes" id="UP000261704">
    <property type="component" value="Chromosome"/>
</dbReference>
<dbReference type="EMBL" id="CP032125">
    <property type="protein sequence ID" value="AXX98572.1"/>
    <property type="molecule type" value="Genomic_DNA"/>
</dbReference>
<evidence type="ECO:0000256" key="6">
    <source>
        <dbReference type="ARBA" id="ARBA00022989"/>
    </source>
</evidence>
<comment type="subcellular location">
    <subcellularLocation>
        <location evidence="1">Cell membrane</location>
        <topology evidence="1">Multi-pass membrane protein</topology>
    </subcellularLocation>
</comment>
<feature type="transmembrane region" description="Helical" evidence="8">
    <location>
        <begin position="6"/>
        <end position="25"/>
    </location>
</feature>
<evidence type="ECO:0000256" key="7">
    <source>
        <dbReference type="ARBA" id="ARBA00023136"/>
    </source>
</evidence>
<reference evidence="9 10" key="1">
    <citation type="submission" date="2018-09" db="EMBL/GenBank/DDBJ databases">
        <title>Profundibacter amoris BAR1 gen. nov., sp. nov., a new member of the Roseobacter clade isolated at Lokis Castle Vent Field on the Arctic Mid-Oceanic Ridge.</title>
        <authorList>
            <person name="Le Moine Bauer S."/>
            <person name="Sjoeberg A.G."/>
            <person name="L'Haridon S."/>
            <person name="Stokke R."/>
            <person name="Roalkvam I."/>
            <person name="Steen I.H."/>
            <person name="Dahle H."/>
        </authorList>
    </citation>
    <scope>NUCLEOTIDE SEQUENCE [LARGE SCALE GENOMIC DNA]</scope>
    <source>
        <strain evidence="9 10">BAR1</strain>
    </source>
</reference>
<keyword evidence="4" id="KW-1003">Cell membrane</keyword>
<dbReference type="GO" id="GO:0005886">
    <property type="term" value="C:plasma membrane"/>
    <property type="evidence" value="ECO:0007669"/>
    <property type="project" value="UniProtKB-SubCell"/>
</dbReference>
<comment type="similarity">
    <text evidence="2">Belongs to the CPA3 antiporters (TC 2.A.63) subunit F family.</text>
</comment>
<evidence type="ECO:0000256" key="4">
    <source>
        <dbReference type="ARBA" id="ARBA00022475"/>
    </source>
</evidence>
<keyword evidence="7 8" id="KW-0472">Membrane</keyword>
<evidence type="ECO:0000256" key="5">
    <source>
        <dbReference type="ARBA" id="ARBA00022692"/>
    </source>
</evidence>
<dbReference type="RefSeq" id="WP_118943227.1">
    <property type="nucleotide sequence ID" value="NZ_CP032125.1"/>
</dbReference>
<dbReference type="KEGG" id="pamo:BAR1_11945"/>